<evidence type="ECO:0000256" key="8">
    <source>
        <dbReference type="SAM" id="Phobius"/>
    </source>
</evidence>
<evidence type="ECO:0000256" key="7">
    <source>
        <dbReference type="SAM" id="MobiDB-lite"/>
    </source>
</evidence>
<dbReference type="EMBL" id="CP087164">
    <property type="protein sequence ID" value="UGS35470.1"/>
    <property type="molecule type" value="Genomic_DNA"/>
</dbReference>
<reference evidence="9" key="1">
    <citation type="journal article" date="2022" name="Int. J. Syst. Evol. Microbiol.">
        <title>Pseudomonas aegrilactucae sp. nov. and Pseudomonas morbosilactucae sp. nov., pathogens causing bacterial rot of lettuce in Japan.</title>
        <authorList>
            <person name="Sawada H."/>
            <person name="Fujikawa T."/>
            <person name="Satou M."/>
        </authorList>
    </citation>
    <scope>NUCLEOTIDE SEQUENCE</scope>
    <source>
        <strain evidence="9">0166_1</strain>
    </source>
</reference>
<feature type="compositionally biased region" description="Basic and acidic residues" evidence="7">
    <location>
        <begin position="260"/>
        <end position="269"/>
    </location>
</feature>
<proteinExistence type="inferred from homology"/>
<dbReference type="InterPro" id="IPR023271">
    <property type="entry name" value="Aquaporin-like"/>
</dbReference>
<feature type="transmembrane region" description="Helical" evidence="8">
    <location>
        <begin position="7"/>
        <end position="29"/>
    </location>
</feature>
<accession>A0A9E6XWK6</accession>
<dbReference type="RefSeq" id="WP_259315156.1">
    <property type="nucleotide sequence ID" value="NZ_CP087164.1"/>
</dbReference>
<dbReference type="Gene3D" id="1.20.1080.10">
    <property type="entry name" value="Glycerol uptake facilitator protein"/>
    <property type="match status" value="1"/>
</dbReference>
<evidence type="ECO:0000313" key="10">
    <source>
        <dbReference type="Proteomes" id="UP001162834"/>
    </source>
</evidence>
<dbReference type="Pfam" id="PF00230">
    <property type="entry name" value="MIP"/>
    <property type="match status" value="1"/>
</dbReference>
<dbReference type="GO" id="GO:0015250">
    <property type="term" value="F:water channel activity"/>
    <property type="evidence" value="ECO:0007669"/>
    <property type="project" value="TreeGrafter"/>
</dbReference>
<evidence type="ECO:0000256" key="5">
    <source>
        <dbReference type="ARBA" id="ARBA00023136"/>
    </source>
</evidence>
<dbReference type="PRINTS" id="PR00783">
    <property type="entry name" value="MINTRINSICP"/>
</dbReference>
<sequence>MEQRGVSAFIAEFVGTFFLVLFICMAVSVTAPTGLTVPALLVIALTHAIVLAMAIYALGETSGGHFNPAVTTTLMVLRKISPPNAAVYIVLQFAAAVCAALVCKLLIGNFGKAANYGAPALSPIANGKGGGFLAEMIGVFVLLWAIMAMAVNVRAPKGWAGLIIGLTLGLGVLGFGALTGSALNPARAFGPALVSGSWGPAGTWLLVYVLAPLVGGVLAGIGYTKLVLDEQEKRWGGRLVDTDVPPGQLPDSLAAAEEGPGERPIDKLS</sequence>
<dbReference type="InterPro" id="IPR034294">
    <property type="entry name" value="Aquaporin_transptr"/>
</dbReference>
<dbReference type="SUPFAM" id="SSF81338">
    <property type="entry name" value="Aquaporin-like"/>
    <property type="match status" value="1"/>
</dbReference>
<dbReference type="Proteomes" id="UP001162834">
    <property type="component" value="Chromosome"/>
</dbReference>
<keyword evidence="3 6" id="KW-0812">Transmembrane</keyword>
<dbReference type="InterPro" id="IPR000425">
    <property type="entry name" value="MIP"/>
</dbReference>
<feature type="transmembrane region" description="Helical" evidence="8">
    <location>
        <begin position="85"/>
        <end position="110"/>
    </location>
</feature>
<keyword evidence="5 8" id="KW-0472">Membrane</keyword>
<feature type="transmembrane region" description="Helical" evidence="8">
    <location>
        <begin position="158"/>
        <end position="183"/>
    </location>
</feature>
<protein>
    <submittedName>
        <fullName evidence="9">Glycerol uptake facilitator protein</fullName>
    </submittedName>
</protein>
<evidence type="ECO:0000256" key="6">
    <source>
        <dbReference type="RuleBase" id="RU000477"/>
    </source>
</evidence>
<comment type="subcellular location">
    <subcellularLocation>
        <location evidence="1">Membrane</location>
        <topology evidence="1">Multi-pass membrane protein</topology>
    </subcellularLocation>
</comment>
<dbReference type="AlphaFoldDB" id="A0A9E6XWK6"/>
<evidence type="ECO:0000256" key="4">
    <source>
        <dbReference type="ARBA" id="ARBA00022989"/>
    </source>
</evidence>
<dbReference type="KEGG" id="sbae:DSM104329_01858"/>
<feature type="transmembrane region" description="Helical" evidence="8">
    <location>
        <begin position="130"/>
        <end position="151"/>
    </location>
</feature>
<dbReference type="PANTHER" id="PTHR19139:SF199">
    <property type="entry name" value="MIP17260P"/>
    <property type="match status" value="1"/>
</dbReference>
<evidence type="ECO:0000256" key="1">
    <source>
        <dbReference type="ARBA" id="ARBA00004141"/>
    </source>
</evidence>
<name>A0A9E6XWK6_9ACTN</name>
<dbReference type="PANTHER" id="PTHR19139">
    <property type="entry name" value="AQUAPORIN TRANSPORTER"/>
    <property type="match status" value="1"/>
</dbReference>
<keyword evidence="10" id="KW-1185">Reference proteome</keyword>
<keyword evidence="4 8" id="KW-1133">Transmembrane helix</keyword>
<keyword evidence="6" id="KW-0813">Transport</keyword>
<feature type="transmembrane region" description="Helical" evidence="8">
    <location>
        <begin position="203"/>
        <end position="228"/>
    </location>
</feature>
<gene>
    <name evidence="9" type="primary">glpF_2</name>
    <name evidence="9" type="ORF">DSM104329_01858</name>
</gene>
<feature type="region of interest" description="Disordered" evidence="7">
    <location>
        <begin position="239"/>
        <end position="269"/>
    </location>
</feature>
<feature type="transmembrane region" description="Helical" evidence="8">
    <location>
        <begin position="35"/>
        <end position="58"/>
    </location>
</feature>
<comment type="similarity">
    <text evidence="2 6">Belongs to the MIP/aquaporin (TC 1.A.8) family.</text>
</comment>
<dbReference type="GO" id="GO:0005886">
    <property type="term" value="C:plasma membrane"/>
    <property type="evidence" value="ECO:0007669"/>
    <property type="project" value="TreeGrafter"/>
</dbReference>
<evidence type="ECO:0000313" key="9">
    <source>
        <dbReference type="EMBL" id="UGS35470.1"/>
    </source>
</evidence>
<evidence type="ECO:0000256" key="2">
    <source>
        <dbReference type="ARBA" id="ARBA00006175"/>
    </source>
</evidence>
<evidence type="ECO:0000256" key="3">
    <source>
        <dbReference type="ARBA" id="ARBA00022692"/>
    </source>
</evidence>
<organism evidence="9 10">
    <name type="scientific">Capillimicrobium parvum</name>
    <dbReference type="NCBI Taxonomy" id="2884022"/>
    <lineage>
        <taxon>Bacteria</taxon>
        <taxon>Bacillati</taxon>
        <taxon>Actinomycetota</taxon>
        <taxon>Thermoleophilia</taxon>
        <taxon>Solirubrobacterales</taxon>
        <taxon>Capillimicrobiaceae</taxon>
        <taxon>Capillimicrobium</taxon>
    </lineage>
</organism>